<dbReference type="RefSeq" id="WP_142896872.1">
    <property type="nucleotide sequence ID" value="NZ_ML660055.1"/>
</dbReference>
<evidence type="ECO:0000313" key="3">
    <source>
        <dbReference type="EMBL" id="TQV79692.1"/>
    </source>
</evidence>
<keyword evidence="2 3" id="KW-0808">Transferase</keyword>
<dbReference type="Gene3D" id="3.40.1080.10">
    <property type="entry name" value="Glutaconate Coenzyme A-transferase"/>
    <property type="match status" value="1"/>
</dbReference>
<reference evidence="3 4" key="1">
    <citation type="submission" date="2019-06" db="EMBL/GenBank/DDBJ databases">
        <title>Whole genome sequence for Rhodospirillaceae sp. R148.</title>
        <authorList>
            <person name="Wang G."/>
        </authorList>
    </citation>
    <scope>NUCLEOTIDE SEQUENCE [LARGE SCALE GENOMIC DNA]</scope>
    <source>
        <strain evidence="3 4">R148</strain>
    </source>
</reference>
<dbReference type="NCBIfam" id="TIGR02429">
    <property type="entry name" value="pcaI_scoA_fam"/>
    <property type="match status" value="1"/>
</dbReference>
<evidence type="ECO:0000256" key="2">
    <source>
        <dbReference type="ARBA" id="ARBA00022679"/>
    </source>
</evidence>
<proteinExistence type="inferred from homology"/>
<dbReference type="InterPro" id="IPR037171">
    <property type="entry name" value="NagB/RpiA_transferase-like"/>
</dbReference>
<evidence type="ECO:0000256" key="1">
    <source>
        <dbReference type="ARBA" id="ARBA00005612"/>
    </source>
</evidence>
<dbReference type="InterPro" id="IPR012792">
    <property type="entry name" value="3-oxoacid_CoA-transf_A"/>
</dbReference>
<dbReference type="EMBL" id="VHSH01000004">
    <property type="protein sequence ID" value="TQV79692.1"/>
    <property type="molecule type" value="Genomic_DNA"/>
</dbReference>
<sequence length="233" mass="25176">MNKVFPDAASALDGLLFDGMTLMAGGFGLCGVPEHLIEALKASGTKNLTIISNNAGVDGDGLGVLLETRQIAKMVSSYVGENKLFEKQYLDGDLELEFNPQGTLAERIRAGGAGIPAFFTKTGVGTLVAEGKEIRDFDGEDYVMESWLRSDVSIVKAWKGDTEGNLIFRKTARNFNAPMATAGKITVAEVEELVEPGELQADEIHCAGIFVQRIIDGGSYRKVIEKRTTRPRS</sequence>
<dbReference type="InterPro" id="IPR004163">
    <property type="entry name" value="CoA_transf_BS"/>
</dbReference>
<dbReference type="SUPFAM" id="SSF100950">
    <property type="entry name" value="NagB/RpiA/CoA transferase-like"/>
    <property type="match status" value="1"/>
</dbReference>
<accession>A0A545TR49</accession>
<dbReference type="GO" id="GO:0008410">
    <property type="term" value="F:CoA-transferase activity"/>
    <property type="evidence" value="ECO:0007669"/>
    <property type="project" value="InterPro"/>
</dbReference>
<protein>
    <submittedName>
        <fullName evidence="3">CoA transferase subunit A</fullName>
    </submittedName>
</protein>
<dbReference type="PANTHER" id="PTHR13707:SF60">
    <property type="entry name" value="ACETATE COA-TRANSFERASE SUBUNIT ALPHA"/>
    <property type="match status" value="1"/>
</dbReference>
<gene>
    <name evidence="3" type="ORF">FKG95_13350</name>
</gene>
<organism evidence="3 4">
    <name type="scientific">Denitrobaculum tricleocarpae</name>
    <dbReference type="NCBI Taxonomy" id="2591009"/>
    <lineage>
        <taxon>Bacteria</taxon>
        <taxon>Pseudomonadati</taxon>
        <taxon>Pseudomonadota</taxon>
        <taxon>Alphaproteobacteria</taxon>
        <taxon>Rhodospirillales</taxon>
        <taxon>Rhodospirillaceae</taxon>
        <taxon>Denitrobaculum</taxon>
    </lineage>
</organism>
<dbReference type="Proteomes" id="UP000315252">
    <property type="component" value="Unassembled WGS sequence"/>
</dbReference>
<dbReference type="Pfam" id="PF01144">
    <property type="entry name" value="CoA_trans"/>
    <property type="match status" value="1"/>
</dbReference>
<dbReference type="PROSITE" id="PS01273">
    <property type="entry name" value="COA_TRANSF_1"/>
    <property type="match status" value="1"/>
</dbReference>
<dbReference type="OrthoDB" id="9777193at2"/>
<comment type="similarity">
    <text evidence="1">Belongs to the 3-oxoacid CoA-transferase subunit A family.</text>
</comment>
<comment type="caution">
    <text evidence="3">The sequence shown here is derived from an EMBL/GenBank/DDBJ whole genome shotgun (WGS) entry which is preliminary data.</text>
</comment>
<dbReference type="InterPro" id="IPR004165">
    <property type="entry name" value="CoA_trans_fam_I"/>
</dbReference>
<keyword evidence="4" id="KW-1185">Reference proteome</keyword>
<name>A0A545TR49_9PROT</name>
<dbReference type="PANTHER" id="PTHR13707">
    <property type="entry name" value="KETOACID-COENZYME A TRANSFERASE"/>
    <property type="match status" value="1"/>
</dbReference>
<dbReference type="AlphaFoldDB" id="A0A545TR49"/>
<dbReference type="SMART" id="SM00882">
    <property type="entry name" value="CoA_trans"/>
    <property type="match status" value="1"/>
</dbReference>
<evidence type="ECO:0000313" key="4">
    <source>
        <dbReference type="Proteomes" id="UP000315252"/>
    </source>
</evidence>